<dbReference type="OrthoDB" id="3471188at2"/>
<comment type="caution">
    <text evidence="2">The sequence shown here is derived from an EMBL/GenBank/DDBJ whole genome shotgun (WGS) entry which is preliminary data.</text>
</comment>
<organism evidence="2 3">
    <name type="scientific">Actinomadura geliboluensis</name>
    <dbReference type="NCBI Taxonomy" id="882440"/>
    <lineage>
        <taxon>Bacteria</taxon>
        <taxon>Bacillati</taxon>
        <taxon>Actinomycetota</taxon>
        <taxon>Actinomycetes</taxon>
        <taxon>Streptosporangiales</taxon>
        <taxon>Thermomonosporaceae</taxon>
        <taxon>Actinomadura</taxon>
    </lineage>
</organism>
<dbReference type="EMBL" id="VCKZ01000412">
    <property type="protein sequence ID" value="TMR28816.1"/>
    <property type="molecule type" value="Genomic_DNA"/>
</dbReference>
<evidence type="ECO:0008006" key="4">
    <source>
        <dbReference type="Google" id="ProtNLM"/>
    </source>
</evidence>
<evidence type="ECO:0000313" key="2">
    <source>
        <dbReference type="EMBL" id="TMR28816.1"/>
    </source>
</evidence>
<accession>A0A5S4G722</accession>
<sequence length="208" mass="21682">MPMPMPRMIRIAAVIGAAIAVTAAPVAAEATSPATPAAQAARVSGAAQVRLTYWPDQDIRAFTFDARAVPYSVPRPGAPGGLPTDARGTVTIYHHSPTEGWTVRSEARVDCLLTSPGNATLTAVVTKADEPIKDQIGKRLGFSVHDGGPGGRHDRMGFSWSVVNGVENGEGGWEEGKVGTCMGPAAFAPVTKGNYTVRHADLLPAPTD</sequence>
<reference evidence="2 3" key="1">
    <citation type="submission" date="2019-05" db="EMBL/GenBank/DDBJ databases">
        <title>Draft genome sequence of Actinomadura geliboluensis A8036.</title>
        <authorList>
            <person name="Saricaoglu S."/>
            <person name="Isik K."/>
        </authorList>
    </citation>
    <scope>NUCLEOTIDE SEQUENCE [LARGE SCALE GENOMIC DNA]</scope>
    <source>
        <strain evidence="2 3">A8036</strain>
    </source>
</reference>
<gene>
    <name evidence="2" type="ORF">ETD96_36795</name>
</gene>
<feature type="chain" id="PRO_5038445782" description="Repetin" evidence="1">
    <location>
        <begin position="24"/>
        <end position="208"/>
    </location>
</feature>
<keyword evidence="1" id="KW-0732">Signal</keyword>
<name>A0A5S4G722_9ACTN</name>
<evidence type="ECO:0000313" key="3">
    <source>
        <dbReference type="Proteomes" id="UP000305238"/>
    </source>
</evidence>
<protein>
    <recommendedName>
        <fullName evidence="4">Repetin</fullName>
    </recommendedName>
</protein>
<dbReference type="AlphaFoldDB" id="A0A5S4G722"/>
<keyword evidence="3" id="KW-1185">Reference proteome</keyword>
<dbReference type="Proteomes" id="UP000305238">
    <property type="component" value="Unassembled WGS sequence"/>
</dbReference>
<evidence type="ECO:0000256" key="1">
    <source>
        <dbReference type="SAM" id="SignalP"/>
    </source>
</evidence>
<feature type="signal peptide" evidence="1">
    <location>
        <begin position="1"/>
        <end position="23"/>
    </location>
</feature>
<proteinExistence type="predicted"/>